<protein>
    <submittedName>
        <fullName evidence="1">Uncharacterized protein</fullName>
    </submittedName>
</protein>
<dbReference type="RefSeq" id="WP_133219207.1">
    <property type="nucleotide sequence ID" value="NZ_NRSG01000021.1"/>
</dbReference>
<evidence type="ECO:0000313" key="1">
    <source>
        <dbReference type="EMBL" id="MBK1657561.1"/>
    </source>
</evidence>
<accession>A0ABS1CTN2</accession>
<evidence type="ECO:0000313" key="2">
    <source>
        <dbReference type="Proteomes" id="UP000697995"/>
    </source>
</evidence>
<gene>
    <name evidence="1" type="ORF">CKO45_04875</name>
</gene>
<name>A0ABS1CTN2_9PROT</name>
<dbReference type="Proteomes" id="UP000697995">
    <property type="component" value="Unassembled WGS sequence"/>
</dbReference>
<comment type="caution">
    <text evidence="1">The sequence shown here is derived from an EMBL/GenBank/DDBJ whole genome shotgun (WGS) entry which is preliminary data.</text>
</comment>
<dbReference type="EMBL" id="NRSG01000021">
    <property type="protein sequence ID" value="MBK1657561.1"/>
    <property type="molecule type" value="Genomic_DNA"/>
</dbReference>
<reference evidence="1 2" key="1">
    <citation type="journal article" date="2020" name="Microorganisms">
        <title>Osmotic Adaptation and Compatible Solute Biosynthesis of Phototrophic Bacteria as Revealed from Genome Analyses.</title>
        <authorList>
            <person name="Imhoff J.F."/>
            <person name="Rahn T."/>
            <person name="Kunzel S."/>
            <person name="Keller A."/>
            <person name="Neulinger S.C."/>
        </authorList>
    </citation>
    <scope>NUCLEOTIDE SEQUENCE [LARGE SCALE GENOMIC DNA]</scope>
    <source>
        <strain evidence="1 2">DSM 15382</strain>
    </source>
</reference>
<sequence length="155" mass="17146">MRLKYLERHPAAREALRLLSPAFRAEERDGQLVLVARAGQALLRPRTVEELLDLASMHAGGRTSLSWRQRARPAQPMGGSEADLLRALDAWRRRAVLAEAALRSRAAPADTGAIRRVIARTLHPDAGPASEAERALRTELFQRVWSALDTVEAQA</sequence>
<proteinExistence type="predicted"/>
<organism evidence="1 2">
    <name type="scientific">Paracraurococcus ruber</name>
    <dbReference type="NCBI Taxonomy" id="77675"/>
    <lineage>
        <taxon>Bacteria</taxon>
        <taxon>Pseudomonadati</taxon>
        <taxon>Pseudomonadota</taxon>
        <taxon>Alphaproteobacteria</taxon>
        <taxon>Acetobacterales</taxon>
        <taxon>Roseomonadaceae</taxon>
        <taxon>Paracraurococcus</taxon>
    </lineage>
</organism>
<keyword evidence="2" id="KW-1185">Reference proteome</keyword>